<sequence length="313" mass="34867">MIARDLMNSDFPYVTADADLDYVAKLLAECGLGAVPVVDDELAPIGIVTRSNLEQARPQPLPDLGAIPGFLLRNRPKPVFHSNGRVLREVMTSPAISISDFAKVPDIARIMESHSLKRIPVVEGHKIIGLVLRKEVMEAMAGGFTAMALEAHRRRPLIALPQQTGDRCAVATAQEFRELVAAHERQLDLERVERRRVAIELREQRIRDLASQRLTDPQWREMLEQARRSAAAGLTEHLLIRFPSQLCADGGRAINAPDPDWPATLRGEPADVFQRWRNELHPRGFRIAAQIVDFPEGLPGDAALFLMWSAAPN</sequence>
<accession>A0A3G8M4A6</accession>
<dbReference type="PANTHER" id="PTHR43080:SF2">
    <property type="entry name" value="CBS DOMAIN-CONTAINING PROTEIN"/>
    <property type="match status" value="1"/>
</dbReference>
<name>A0A3G8M4A6_9HYPH</name>
<organism evidence="4 5">
    <name type="scientific">Methylocystis rosea</name>
    <dbReference type="NCBI Taxonomy" id="173366"/>
    <lineage>
        <taxon>Bacteria</taxon>
        <taxon>Pseudomonadati</taxon>
        <taxon>Pseudomonadota</taxon>
        <taxon>Alphaproteobacteria</taxon>
        <taxon>Hyphomicrobiales</taxon>
        <taxon>Methylocystaceae</taxon>
        <taxon>Methylocystis</taxon>
    </lineage>
</organism>
<dbReference type="KEGG" id="mros:EHO51_08540"/>
<protein>
    <submittedName>
        <fullName evidence="4">CBS domain-containing protein</fullName>
    </submittedName>
</protein>
<feature type="domain" description="CBS" evidence="3">
    <location>
        <begin position="7"/>
        <end position="64"/>
    </location>
</feature>
<dbReference type="EMBL" id="CP034086">
    <property type="protein sequence ID" value="AZG76771.1"/>
    <property type="molecule type" value="Genomic_DNA"/>
</dbReference>
<evidence type="ECO:0000256" key="2">
    <source>
        <dbReference type="PROSITE-ProRule" id="PRU00703"/>
    </source>
</evidence>
<keyword evidence="1 2" id="KW-0129">CBS domain</keyword>
<dbReference type="InterPro" id="IPR046342">
    <property type="entry name" value="CBS_dom_sf"/>
</dbReference>
<gene>
    <name evidence="4" type="ORF">EHO51_08540</name>
</gene>
<evidence type="ECO:0000313" key="4">
    <source>
        <dbReference type="EMBL" id="AZG76771.1"/>
    </source>
</evidence>
<dbReference type="Proteomes" id="UP000273982">
    <property type="component" value="Chromosome"/>
</dbReference>
<dbReference type="PROSITE" id="PS51371">
    <property type="entry name" value="CBS"/>
    <property type="match status" value="2"/>
</dbReference>
<proteinExistence type="predicted"/>
<reference evidence="4 5" key="1">
    <citation type="submission" date="2018-11" db="EMBL/GenBank/DDBJ databases">
        <title>Genome squencing of methanotrophic bacteria isolated from alkaline groundwater in Korea.</title>
        <authorList>
            <person name="Nguyen L.N."/>
        </authorList>
    </citation>
    <scope>NUCLEOTIDE SEQUENCE [LARGE SCALE GENOMIC DNA]</scope>
    <source>
        <strain evidence="4 5">GW6</strain>
    </source>
</reference>
<dbReference type="PANTHER" id="PTHR43080">
    <property type="entry name" value="CBS DOMAIN-CONTAINING PROTEIN CBSX3, MITOCHONDRIAL"/>
    <property type="match status" value="1"/>
</dbReference>
<dbReference type="SMART" id="SM00116">
    <property type="entry name" value="CBS"/>
    <property type="match status" value="2"/>
</dbReference>
<dbReference type="Pfam" id="PF00571">
    <property type="entry name" value="CBS"/>
    <property type="match status" value="2"/>
</dbReference>
<dbReference type="SUPFAM" id="SSF54631">
    <property type="entry name" value="CBS-domain pair"/>
    <property type="match status" value="1"/>
</dbReference>
<dbReference type="InterPro" id="IPR051257">
    <property type="entry name" value="Diverse_CBS-Domain"/>
</dbReference>
<dbReference type="InterPro" id="IPR000644">
    <property type="entry name" value="CBS_dom"/>
</dbReference>
<evidence type="ECO:0000313" key="5">
    <source>
        <dbReference type="Proteomes" id="UP000273982"/>
    </source>
</evidence>
<dbReference type="Gene3D" id="3.10.580.10">
    <property type="entry name" value="CBS-domain"/>
    <property type="match status" value="1"/>
</dbReference>
<dbReference type="AlphaFoldDB" id="A0A3G8M4A6"/>
<evidence type="ECO:0000259" key="3">
    <source>
        <dbReference type="PROSITE" id="PS51371"/>
    </source>
</evidence>
<feature type="domain" description="CBS" evidence="3">
    <location>
        <begin position="91"/>
        <end position="147"/>
    </location>
</feature>
<evidence type="ECO:0000256" key="1">
    <source>
        <dbReference type="ARBA" id="ARBA00023122"/>
    </source>
</evidence>
<dbReference type="RefSeq" id="WP_124738529.1">
    <property type="nucleotide sequence ID" value="NZ_CP034086.1"/>
</dbReference>